<evidence type="ECO:0000259" key="9">
    <source>
        <dbReference type="Pfam" id="PF13515"/>
    </source>
</evidence>
<feature type="region of interest" description="Disordered" evidence="7">
    <location>
        <begin position="705"/>
        <end position="729"/>
    </location>
</feature>
<keyword evidence="11" id="KW-1185">Reference proteome</keyword>
<evidence type="ECO:0000256" key="6">
    <source>
        <dbReference type="ARBA" id="ARBA00043993"/>
    </source>
</evidence>
<dbReference type="InterPro" id="IPR049453">
    <property type="entry name" value="Memb_transporter_dom"/>
</dbReference>
<evidence type="ECO:0000256" key="5">
    <source>
        <dbReference type="ARBA" id="ARBA00023136"/>
    </source>
</evidence>
<evidence type="ECO:0000256" key="2">
    <source>
        <dbReference type="ARBA" id="ARBA00022475"/>
    </source>
</evidence>
<sequence>MGASFASLRATYAESEGQAAPVYGTVTAVGVATPLLVGLLTGHAAESVLVALGAFYVALAAPGGPYGARARALLIAVAVVTVFTWLGGSLSGHPWLAVAAVPVVATLASMLPWMGATATLCTVLAAIRPTTSPVIFDGFLEMSGGLFVSALLVAPWITHRLRPLRMSLAEVAGSVAAALDVLATPGPDEEEWTDRRRRAYEAIRQARVTYGLYRAGGRDDQERPRQLIEAFRRTMDEAVALRAMLTAVRADSPPEHWERECRVAVSSLAARLRLLAGGIEARGGRPLGGDGAVALDRFARVTEEVRQEWLAGQPDLVATALLLRVRQAVERMAASVGRARQILDHGLTLGIDVPHLPERPVGGWSRFKEAVRTRSPGFRHAVRVGVAVAAAMALATGLKLPHGHWLTITVLLSLRDSYGDTVKRVIKRVGGTAIGAIVAALALAIAPGEATLVVLIFVGAILGFTFRSANYAYWMMFSTPMVMLLVDFSDALSWSAAAWRIGLTLAGGLLALAAARGLWSSGTPRRVPGQVSELMRSHARLVRAVAARFDGDDEAPVRRRTEDAVAAENDLEESAKRLGREPSPPIGLITGIRAAGTAARSVRDDLKTLVTLQEEDLDAGPVCVILDRIADHLDARADAPEAENGALDLGDLLEEFDDHLSGLDRRRRDELADGVGTDAVTTLRRLLIQAASARHAVRSLVADTESLTATGPAEEQAEGPARDGARPGG</sequence>
<feature type="transmembrane region" description="Helical" evidence="8">
    <location>
        <begin position="134"/>
        <end position="157"/>
    </location>
</feature>
<keyword evidence="5 8" id="KW-0472">Membrane</keyword>
<reference evidence="10 11" key="1">
    <citation type="submission" date="2019-06" db="EMBL/GenBank/DDBJ databases">
        <title>Sequencing the genomes of 1000 actinobacteria strains.</title>
        <authorList>
            <person name="Klenk H.-P."/>
        </authorList>
    </citation>
    <scope>NUCLEOTIDE SEQUENCE [LARGE SCALE GENOMIC DNA]</scope>
    <source>
        <strain evidence="10 11">DSM 102200</strain>
    </source>
</reference>
<name>A0A543CJS3_9ACTN</name>
<dbReference type="RefSeq" id="WP_141956104.1">
    <property type="nucleotide sequence ID" value="NZ_VFOZ01000001.1"/>
</dbReference>
<comment type="similarity">
    <text evidence="6">Belongs to the YccS/YhfK family.</text>
</comment>
<feature type="domain" description="Integral membrane bound transporter" evidence="9">
    <location>
        <begin position="391"/>
        <end position="513"/>
    </location>
</feature>
<dbReference type="Proteomes" id="UP000316096">
    <property type="component" value="Unassembled WGS sequence"/>
</dbReference>
<feature type="transmembrane region" description="Helical" evidence="8">
    <location>
        <begin position="452"/>
        <end position="477"/>
    </location>
</feature>
<keyword evidence="2" id="KW-1003">Cell membrane</keyword>
<dbReference type="PANTHER" id="PTHR30509:SF9">
    <property type="entry name" value="MULTIDRUG RESISTANCE PROTEIN MDTO"/>
    <property type="match status" value="1"/>
</dbReference>
<evidence type="ECO:0000313" key="11">
    <source>
        <dbReference type="Proteomes" id="UP000316096"/>
    </source>
</evidence>
<evidence type="ECO:0000313" key="10">
    <source>
        <dbReference type="EMBL" id="TQL97362.1"/>
    </source>
</evidence>
<evidence type="ECO:0000256" key="8">
    <source>
        <dbReference type="SAM" id="Phobius"/>
    </source>
</evidence>
<feature type="transmembrane region" description="Helical" evidence="8">
    <location>
        <begin position="497"/>
        <end position="519"/>
    </location>
</feature>
<evidence type="ECO:0000256" key="7">
    <source>
        <dbReference type="SAM" id="MobiDB-lite"/>
    </source>
</evidence>
<comment type="caution">
    <text evidence="10">The sequence shown here is derived from an EMBL/GenBank/DDBJ whole genome shotgun (WGS) entry which is preliminary data.</text>
</comment>
<dbReference type="OrthoDB" id="3452755at2"/>
<feature type="transmembrane region" description="Helical" evidence="8">
    <location>
        <begin position="47"/>
        <end position="64"/>
    </location>
</feature>
<feature type="transmembrane region" description="Helical" evidence="8">
    <location>
        <begin position="425"/>
        <end position="445"/>
    </location>
</feature>
<comment type="subcellular location">
    <subcellularLocation>
        <location evidence="1">Cell membrane</location>
        <topology evidence="1">Multi-pass membrane protein</topology>
    </subcellularLocation>
</comment>
<keyword evidence="3 8" id="KW-0812">Transmembrane</keyword>
<organism evidence="10 11">
    <name type="scientific">Actinoallomurus bryophytorum</name>
    <dbReference type="NCBI Taxonomy" id="1490222"/>
    <lineage>
        <taxon>Bacteria</taxon>
        <taxon>Bacillati</taxon>
        <taxon>Actinomycetota</taxon>
        <taxon>Actinomycetes</taxon>
        <taxon>Streptosporangiales</taxon>
        <taxon>Thermomonosporaceae</taxon>
        <taxon>Actinoallomurus</taxon>
    </lineage>
</organism>
<dbReference type="PANTHER" id="PTHR30509">
    <property type="entry name" value="P-HYDROXYBENZOIC ACID EFFLUX PUMP SUBUNIT-RELATED"/>
    <property type="match status" value="1"/>
</dbReference>
<evidence type="ECO:0000256" key="4">
    <source>
        <dbReference type="ARBA" id="ARBA00022989"/>
    </source>
</evidence>
<dbReference type="AlphaFoldDB" id="A0A543CJS3"/>
<proteinExistence type="inferred from homology"/>
<evidence type="ECO:0000256" key="1">
    <source>
        <dbReference type="ARBA" id="ARBA00004651"/>
    </source>
</evidence>
<feature type="compositionally biased region" description="Basic and acidic residues" evidence="7">
    <location>
        <begin position="720"/>
        <end position="729"/>
    </location>
</feature>
<feature type="transmembrane region" description="Helical" evidence="8">
    <location>
        <begin position="70"/>
        <end position="88"/>
    </location>
</feature>
<dbReference type="Pfam" id="PF13515">
    <property type="entry name" value="FUSC_2"/>
    <property type="match status" value="1"/>
</dbReference>
<protein>
    <submittedName>
        <fullName evidence="10">Putative membrane protein YccC</fullName>
    </submittedName>
</protein>
<evidence type="ECO:0000256" key="3">
    <source>
        <dbReference type="ARBA" id="ARBA00022692"/>
    </source>
</evidence>
<accession>A0A543CJS3</accession>
<dbReference type="GO" id="GO:0005886">
    <property type="term" value="C:plasma membrane"/>
    <property type="evidence" value="ECO:0007669"/>
    <property type="project" value="UniProtKB-SubCell"/>
</dbReference>
<dbReference type="EMBL" id="VFOZ01000001">
    <property type="protein sequence ID" value="TQL97362.1"/>
    <property type="molecule type" value="Genomic_DNA"/>
</dbReference>
<feature type="transmembrane region" description="Helical" evidence="8">
    <location>
        <begin position="20"/>
        <end position="40"/>
    </location>
</feature>
<keyword evidence="4 8" id="KW-1133">Transmembrane helix</keyword>
<gene>
    <name evidence="10" type="ORF">FB559_2942</name>
</gene>